<feature type="domain" description="Thiamine pyrophosphate enzyme N-terminal TPP-binding" evidence="4">
    <location>
        <begin position="1"/>
        <end position="106"/>
    </location>
</feature>
<accession>A0AA42S6T0</accession>
<evidence type="ECO:0000313" key="6">
    <source>
        <dbReference type="Proteomes" id="UP001161094"/>
    </source>
</evidence>
<dbReference type="GO" id="GO:0030976">
    <property type="term" value="F:thiamine pyrophosphate binding"/>
    <property type="evidence" value="ECO:0007669"/>
    <property type="project" value="InterPro"/>
</dbReference>
<evidence type="ECO:0000259" key="4">
    <source>
        <dbReference type="Pfam" id="PF02776"/>
    </source>
</evidence>
<dbReference type="InterPro" id="IPR045229">
    <property type="entry name" value="TPP_enz"/>
</dbReference>
<proteinExistence type="inferred from homology"/>
<comment type="similarity">
    <text evidence="1">Belongs to the TPP enzyme family.</text>
</comment>
<evidence type="ECO:0000256" key="1">
    <source>
        <dbReference type="ARBA" id="ARBA00007812"/>
    </source>
</evidence>
<dbReference type="GO" id="GO:0003984">
    <property type="term" value="F:acetolactate synthase activity"/>
    <property type="evidence" value="ECO:0007669"/>
    <property type="project" value="TreeGrafter"/>
</dbReference>
<gene>
    <name evidence="5" type="ORF">N5D93_27525</name>
</gene>
<organism evidence="5 6">
    <name type="scientific">Achromobacter spanius</name>
    <dbReference type="NCBI Taxonomy" id="217203"/>
    <lineage>
        <taxon>Bacteria</taxon>
        <taxon>Pseudomonadati</taxon>
        <taxon>Pseudomonadota</taxon>
        <taxon>Betaproteobacteria</taxon>
        <taxon>Burkholderiales</taxon>
        <taxon>Alcaligenaceae</taxon>
        <taxon>Achromobacter</taxon>
    </lineage>
</organism>
<dbReference type="PANTHER" id="PTHR18968:SF86">
    <property type="entry name" value="ACETOLACTATE SYNTHASE LARGE SUBUNIT ILVX-RELATED"/>
    <property type="match status" value="1"/>
</dbReference>
<dbReference type="GO" id="GO:0050660">
    <property type="term" value="F:flavin adenine dinucleotide binding"/>
    <property type="evidence" value="ECO:0007669"/>
    <property type="project" value="TreeGrafter"/>
</dbReference>
<dbReference type="RefSeq" id="WP_279997237.1">
    <property type="nucleotide sequence ID" value="NZ_JAOCDZ010000027.1"/>
</dbReference>
<evidence type="ECO:0000259" key="3">
    <source>
        <dbReference type="Pfam" id="PF02775"/>
    </source>
</evidence>
<dbReference type="EMBL" id="JAOCDZ010000027">
    <property type="protein sequence ID" value="MDH0739585.1"/>
    <property type="molecule type" value="Genomic_DNA"/>
</dbReference>
<dbReference type="Pfam" id="PF02775">
    <property type="entry name" value="TPP_enzyme_C"/>
    <property type="match status" value="1"/>
</dbReference>
<dbReference type="Gene3D" id="3.40.50.970">
    <property type="match status" value="2"/>
</dbReference>
<dbReference type="PANTHER" id="PTHR18968">
    <property type="entry name" value="THIAMINE PYROPHOSPHATE ENZYMES"/>
    <property type="match status" value="1"/>
</dbReference>
<dbReference type="Proteomes" id="UP001161094">
    <property type="component" value="Unassembled WGS sequence"/>
</dbReference>
<feature type="domain" description="Thiamine pyrophosphate enzyme TPP-binding" evidence="3">
    <location>
        <begin position="382"/>
        <end position="513"/>
    </location>
</feature>
<evidence type="ECO:0000256" key="2">
    <source>
        <dbReference type="ARBA" id="ARBA00023052"/>
    </source>
</evidence>
<dbReference type="InterPro" id="IPR011766">
    <property type="entry name" value="TPP_enzyme_TPP-bd"/>
</dbReference>
<reference evidence="5" key="1">
    <citation type="submission" date="2022-09" db="EMBL/GenBank/DDBJ databases">
        <title>Intensive care unit water sources are persistently colonized with multi-drug resistant bacteria and are the site of extensive horizontal gene transfer of antibiotic resistance genes.</title>
        <authorList>
            <person name="Diorio-Toth L."/>
        </authorList>
    </citation>
    <scope>NUCLEOTIDE SEQUENCE</scope>
    <source>
        <strain evidence="5">GD03843</strain>
    </source>
</reference>
<dbReference type="AlphaFoldDB" id="A0AA42S6T0"/>
<sequence length="516" mass="53475">MNGAEALVRTLVNAGVTTCFANPGTSEMHFVSALDRVPGMRCVLGLAETVVTGCADGYGRMMGRPAATLLHCGPGLANGLANLHNAKRAYTPVVNIVGDHATYHVAYDTPLTSDVESLARPMSQWVRLSRHARSVADDAALAVQAARTAPGGVATLILPADTAWTESDGPQQPHPVPARRQASSQHIDQAARALRAQGADGAAMILLGTGGLTEAGQLAAWRIARATGAALRTTTFVARMPRGHGRPPIDRLPYAVNQALATLAPVRTLILAGAPAPAAFFAYPDKPSELCAQGTTVIPLAGVDEDAEAALIALAEAVRAPRQVDLGLPAPETGMPSGAFTPAAFGQVLARLLPHDGIVMEDAVTSGRGLFTPTFQAAAHDWLQNTGGAIGGGIPTATGAAIACPDRPVICLQADGAGMYSLQGLWTQARERLNVVTIVFANRAYAILQGELRAVGAVPGPASDALFSLNDPALDWVRLAQGMGVPAERTDTMEGLADALSRALHAQGPYLIELLC</sequence>
<dbReference type="NCBIfam" id="NF005760">
    <property type="entry name" value="PRK07586.1"/>
    <property type="match status" value="1"/>
</dbReference>
<dbReference type="CDD" id="cd02002">
    <property type="entry name" value="TPP_BFDC"/>
    <property type="match status" value="1"/>
</dbReference>
<dbReference type="CDD" id="cd07035">
    <property type="entry name" value="TPP_PYR_POX_like"/>
    <property type="match status" value="1"/>
</dbReference>
<name>A0AA42S6T0_9BURK</name>
<dbReference type="SUPFAM" id="SSF52518">
    <property type="entry name" value="Thiamin diphosphate-binding fold (THDP-binding)"/>
    <property type="match status" value="2"/>
</dbReference>
<comment type="caution">
    <text evidence="5">The sequence shown here is derived from an EMBL/GenBank/DDBJ whole genome shotgun (WGS) entry which is preliminary data.</text>
</comment>
<dbReference type="InterPro" id="IPR012001">
    <property type="entry name" value="Thiamin_PyroP_enz_TPP-bd_dom"/>
</dbReference>
<protein>
    <submittedName>
        <fullName evidence="5">Acetolactate synthase large subunit</fullName>
    </submittedName>
</protein>
<dbReference type="InterPro" id="IPR029061">
    <property type="entry name" value="THDP-binding"/>
</dbReference>
<dbReference type="GO" id="GO:0044281">
    <property type="term" value="P:small molecule metabolic process"/>
    <property type="evidence" value="ECO:0007669"/>
    <property type="project" value="UniProtKB-ARBA"/>
</dbReference>
<evidence type="ECO:0000313" key="5">
    <source>
        <dbReference type="EMBL" id="MDH0739585.1"/>
    </source>
</evidence>
<keyword evidence="2" id="KW-0786">Thiamine pyrophosphate</keyword>
<dbReference type="Pfam" id="PF02776">
    <property type="entry name" value="TPP_enzyme_N"/>
    <property type="match status" value="1"/>
</dbReference>